<keyword evidence="4 9" id="KW-0863">Zinc-finger</keyword>
<comment type="similarity">
    <text evidence="8">Belongs to the snail C2H2-type zinc-finger protein family.</text>
</comment>
<dbReference type="GO" id="GO:0000978">
    <property type="term" value="F:RNA polymerase II cis-regulatory region sequence-specific DNA binding"/>
    <property type="evidence" value="ECO:0007669"/>
    <property type="project" value="TreeGrafter"/>
</dbReference>
<comment type="subcellular location">
    <subcellularLocation>
        <location evidence="1">Nucleus</location>
    </subcellularLocation>
</comment>
<evidence type="ECO:0000256" key="3">
    <source>
        <dbReference type="ARBA" id="ARBA00022737"/>
    </source>
</evidence>
<evidence type="ECO:0000256" key="5">
    <source>
        <dbReference type="ARBA" id="ARBA00022833"/>
    </source>
</evidence>
<dbReference type="GO" id="GO:0000981">
    <property type="term" value="F:DNA-binding transcription factor activity, RNA polymerase II-specific"/>
    <property type="evidence" value="ECO:0007669"/>
    <property type="project" value="TreeGrafter"/>
</dbReference>
<feature type="compositionally biased region" description="Basic residues" evidence="10">
    <location>
        <begin position="943"/>
        <end position="958"/>
    </location>
</feature>
<feature type="compositionally biased region" description="Basic and acidic residues" evidence="10">
    <location>
        <begin position="693"/>
        <end position="704"/>
    </location>
</feature>
<evidence type="ECO:0000259" key="11">
    <source>
        <dbReference type="PROSITE" id="PS50157"/>
    </source>
</evidence>
<dbReference type="GO" id="GO:0008270">
    <property type="term" value="F:zinc ion binding"/>
    <property type="evidence" value="ECO:0007669"/>
    <property type="project" value="UniProtKB-KW"/>
</dbReference>
<feature type="region of interest" description="Disordered" evidence="10">
    <location>
        <begin position="802"/>
        <end position="822"/>
    </location>
</feature>
<dbReference type="PANTHER" id="PTHR24388">
    <property type="entry name" value="ZINC FINGER PROTEIN"/>
    <property type="match status" value="1"/>
</dbReference>
<evidence type="ECO:0000256" key="6">
    <source>
        <dbReference type="ARBA" id="ARBA00023125"/>
    </source>
</evidence>
<dbReference type="PROSITE" id="PS00028">
    <property type="entry name" value="ZINC_FINGER_C2H2_1"/>
    <property type="match status" value="11"/>
</dbReference>
<evidence type="ECO:0000256" key="2">
    <source>
        <dbReference type="ARBA" id="ARBA00022723"/>
    </source>
</evidence>
<keyword evidence="2" id="KW-0479">Metal-binding</keyword>
<evidence type="ECO:0000256" key="10">
    <source>
        <dbReference type="SAM" id="MobiDB-lite"/>
    </source>
</evidence>
<evidence type="ECO:0000256" key="8">
    <source>
        <dbReference type="ARBA" id="ARBA00037948"/>
    </source>
</evidence>
<proteinExistence type="inferred from homology"/>
<feature type="region of interest" description="Disordered" evidence="10">
    <location>
        <begin position="207"/>
        <end position="241"/>
    </location>
</feature>
<feature type="region of interest" description="Disordered" evidence="10">
    <location>
        <begin position="684"/>
        <end position="704"/>
    </location>
</feature>
<dbReference type="GO" id="GO:0005634">
    <property type="term" value="C:nucleus"/>
    <property type="evidence" value="ECO:0007669"/>
    <property type="project" value="UniProtKB-SubCell"/>
</dbReference>
<protein>
    <recommendedName>
        <fullName evidence="11">C2H2-type domain-containing protein</fullName>
    </recommendedName>
</protein>
<dbReference type="SUPFAM" id="SSF57667">
    <property type="entry name" value="beta-beta-alpha zinc fingers"/>
    <property type="match status" value="6"/>
</dbReference>
<keyword evidence="6" id="KW-0238">DNA-binding</keyword>
<dbReference type="InterPro" id="IPR013087">
    <property type="entry name" value="Znf_C2H2_type"/>
</dbReference>
<keyword evidence="3" id="KW-0677">Repeat</keyword>
<feature type="region of interest" description="Disordered" evidence="10">
    <location>
        <begin position="1"/>
        <end position="43"/>
    </location>
</feature>
<dbReference type="PANTHER" id="PTHR24388:SF104">
    <property type="entry name" value="AT-RICH BINDING PROTEIN-RELATED"/>
    <property type="match status" value="1"/>
</dbReference>
<sequence>MAPFKNRMEKYRAKKKEDPQKWAEHLEKDRQRNKKKREEERIHCQADPNILRLRREKNRLRVKEWRQKKDSKKNIATPEQILGLTSTSVVNRIQVQSECEKASAKPVTSCVRRLRYGDVYSESDSETDVLPPDEESQSESSTASLKVANEHQCPMPSDIKPGTYVLVKFQVENRPIFYKYAGVCQTVSISFEEYEKSVKTTTSGTFTVASKQTQSKSKEKKTPTGDIPSSSNAEDPDMPSDVESFMDVSIVSYDSEPDVLSNGSDCVCCPVCTLYMREGVTLQSHLDTHPKDQVIAALVKVSKGREHTSCGELSTLSPSSIPLNQAQITGEANNLFTSPSSNHYTTAITYQQFLNSNTCQGSPMIPQYVSVPTFLAASDSSHRSLDKPGIVQMVYNPFLLQPQLGSVVSPTQQHFLSPFLPPTPSLIPTSPPQQGNITTATTLAQTTLSPTPPSTSISHSASLSLPVCQVSSSTLAHSTSVSNSPLTVLPHLHVNETRLPLSTVMSNSSYCSDLQDMSSECCVESTQNSIIQNKIHIQDQRTFENAASTSRNFAQDRLVCSHEETLCMSKVEIPECFDMLNKRVGQTEGCSELRIETGETVEDNDVEALSPSLEVKNDLNLSTEIENCIGEDDTESLAEEQEIEEIYPSNGNISERRERLQIVSITRRSSRCIQVPVSGEEFITSDSRSSFDSSKHDSSRDGKFENIPYDLKEMKVDLLTNTGEPASSNTVLTLESPGTVNIIEIDGIHILVPSEFLDNTGKMLKGKESSGSLTALTTISPHQMIEDVEVEVTTGANLDIQADETMPPKGELSEQESVGGNDSSLWVQAVRNEDEDVSASYDLLARESWEASDGSDGEGNMDIISTVNTVTQQTGNINENIKEGGKPHKNKSTLSKQQTQRKSKVLRSYMCWTCGNSFNCPKERRVHQAACHPGEGASGHSRALPKKPSAGKRKTRSSKVKEETNEERKLCIEADHTNFEQVVVKTDNDPGMLKEDVNIGQEVQMCVVDEGGAEFPVEIELESMEEQNKIESELIESQDGKRLCNKCHQVLPSDKALKNHIASAHIRRSNSKYTCMTCKEDLGSESQLTLHYRVHPLECSHCGKYFYRRQNMSLHIRRHLGIKPYKCTVCDKGFITRQKLLEHSNSHTGNAPLKCPMCDETFRRYSNLIQHKNKYHLKLKKKVKDFICHCGEIFHSKKKLIWHQEIHSEKPKSCMYCSERFVHEASLTRHIRRAHDQSYISKNTRETENIECPTCGGMFLKTSLAVHLRVHAGLRPFSCPICGKDFTTRWNLQLHRWTHASRSSKPFKCTLCKSAFIRRSDYVSHINSHRNVRPYTCNFCGAQFIRKYNCIRHVREHETNKSYACSICHKTFHRSYYLKEHLRVHSGARPFACHICGKASTTKSNHNKHIKIHHAREPVNTEG</sequence>
<keyword evidence="7" id="KW-0539">Nucleus</keyword>
<evidence type="ECO:0000256" key="4">
    <source>
        <dbReference type="ARBA" id="ARBA00022771"/>
    </source>
</evidence>
<feature type="region of interest" description="Disordered" evidence="10">
    <location>
        <begin position="931"/>
        <end position="966"/>
    </location>
</feature>
<dbReference type="Pfam" id="PF00096">
    <property type="entry name" value="zf-C2H2"/>
    <property type="match status" value="6"/>
</dbReference>
<dbReference type="InterPro" id="IPR050527">
    <property type="entry name" value="Snail/Krueppel_Znf"/>
</dbReference>
<feature type="domain" description="C2H2-type" evidence="11">
    <location>
        <begin position="909"/>
        <end position="937"/>
    </location>
</feature>
<feature type="domain" description="C2H2-type" evidence="11">
    <location>
        <begin position="1097"/>
        <end position="1124"/>
    </location>
</feature>
<feature type="region of interest" description="Disordered" evidence="10">
    <location>
        <begin position="122"/>
        <end position="147"/>
    </location>
</feature>
<dbReference type="SMART" id="SM00355">
    <property type="entry name" value="ZnF_C2H2"/>
    <property type="match status" value="15"/>
</dbReference>
<feature type="domain" description="C2H2-type" evidence="11">
    <location>
        <begin position="1363"/>
        <end position="1390"/>
    </location>
</feature>
<gene>
    <name evidence="12" type="ORF">TDIB3V08_LOCUS1984</name>
</gene>
<keyword evidence="5" id="KW-0862">Zinc</keyword>
<dbReference type="InterPro" id="IPR036236">
    <property type="entry name" value="Znf_C2H2_sf"/>
</dbReference>
<feature type="region of interest" description="Disordered" evidence="10">
    <location>
        <begin position="878"/>
        <end position="901"/>
    </location>
</feature>
<feature type="domain" description="C2H2-type" evidence="11">
    <location>
        <begin position="1277"/>
        <end position="1304"/>
    </location>
</feature>
<feature type="domain" description="C2H2-type" evidence="11">
    <location>
        <begin position="1125"/>
        <end position="1152"/>
    </location>
</feature>
<dbReference type="PROSITE" id="PS50157">
    <property type="entry name" value="ZINC_FINGER_C2H2_2"/>
    <property type="match status" value="12"/>
</dbReference>
<dbReference type="Gene3D" id="3.30.160.60">
    <property type="entry name" value="Classic Zinc Finger"/>
    <property type="match status" value="10"/>
</dbReference>
<dbReference type="FunFam" id="3.30.160.60:FF:001397">
    <property type="entry name" value="Datilografo, isoform A"/>
    <property type="match status" value="1"/>
</dbReference>
<evidence type="ECO:0000256" key="7">
    <source>
        <dbReference type="ARBA" id="ARBA00023242"/>
    </source>
</evidence>
<dbReference type="EMBL" id="OA564807">
    <property type="protein sequence ID" value="CAD7195603.1"/>
    <property type="molecule type" value="Genomic_DNA"/>
</dbReference>
<feature type="domain" description="C2H2-type" evidence="11">
    <location>
        <begin position="1153"/>
        <end position="1181"/>
    </location>
</feature>
<feature type="domain" description="C2H2-type" evidence="11">
    <location>
        <begin position="1335"/>
        <end position="1362"/>
    </location>
</feature>
<accession>A0A7R8VC93</accession>
<feature type="domain" description="C2H2-type" evidence="11">
    <location>
        <begin position="1212"/>
        <end position="1240"/>
    </location>
</feature>
<feature type="domain" description="C2H2-type" evidence="11">
    <location>
        <begin position="1250"/>
        <end position="1276"/>
    </location>
</feature>
<name>A0A7R8VC93_TIMDO</name>
<feature type="domain" description="C2H2-type" evidence="11">
    <location>
        <begin position="1073"/>
        <end position="1100"/>
    </location>
</feature>
<reference evidence="12" key="1">
    <citation type="submission" date="2020-11" db="EMBL/GenBank/DDBJ databases">
        <authorList>
            <person name="Tran Van P."/>
        </authorList>
    </citation>
    <scope>NUCLEOTIDE SEQUENCE</scope>
</reference>
<dbReference type="FunFam" id="3.30.160.60:FF:000045">
    <property type="entry name" value="ZFP69 zinc finger protein B"/>
    <property type="match status" value="1"/>
</dbReference>
<feature type="compositionally biased region" description="Acidic residues" evidence="10">
    <location>
        <begin position="122"/>
        <end position="137"/>
    </location>
</feature>
<feature type="domain" description="C2H2-type" evidence="11">
    <location>
        <begin position="1307"/>
        <end position="1334"/>
    </location>
</feature>
<feature type="domain" description="C2H2-type" evidence="11">
    <location>
        <begin position="1391"/>
        <end position="1418"/>
    </location>
</feature>
<evidence type="ECO:0000256" key="1">
    <source>
        <dbReference type="ARBA" id="ARBA00004123"/>
    </source>
</evidence>
<organism evidence="12">
    <name type="scientific">Timema douglasi</name>
    <name type="common">Walking stick</name>
    <dbReference type="NCBI Taxonomy" id="61478"/>
    <lineage>
        <taxon>Eukaryota</taxon>
        <taxon>Metazoa</taxon>
        <taxon>Ecdysozoa</taxon>
        <taxon>Arthropoda</taxon>
        <taxon>Hexapoda</taxon>
        <taxon>Insecta</taxon>
        <taxon>Pterygota</taxon>
        <taxon>Neoptera</taxon>
        <taxon>Polyneoptera</taxon>
        <taxon>Phasmatodea</taxon>
        <taxon>Timematodea</taxon>
        <taxon>Timematoidea</taxon>
        <taxon>Timematidae</taxon>
        <taxon>Timema</taxon>
    </lineage>
</organism>
<evidence type="ECO:0000313" key="12">
    <source>
        <dbReference type="EMBL" id="CAD7195603.1"/>
    </source>
</evidence>
<evidence type="ECO:0000256" key="9">
    <source>
        <dbReference type="PROSITE-ProRule" id="PRU00042"/>
    </source>
</evidence>